<protein>
    <recommendedName>
        <fullName evidence="8">C2HC/C3H-type domain-containing protein</fullName>
    </recommendedName>
</protein>
<dbReference type="GeneTree" id="ENSGT00940000160947"/>
<evidence type="ECO:0000256" key="1">
    <source>
        <dbReference type="ARBA" id="ARBA00010843"/>
    </source>
</evidence>
<reference evidence="10" key="3">
    <citation type="journal article" date="2014" name="Nature">
        <title>Elephant shark genome provides unique insights into gnathostome evolution.</title>
        <authorList>
            <consortium name="International Elephant Shark Genome Sequencing Consortium"/>
            <person name="Venkatesh B."/>
            <person name="Lee A.P."/>
            <person name="Ravi V."/>
            <person name="Maurya A.K."/>
            <person name="Lian M.M."/>
            <person name="Swann J.B."/>
            <person name="Ohta Y."/>
            <person name="Flajnik M.F."/>
            <person name="Sutoh Y."/>
            <person name="Kasahara M."/>
            <person name="Hoon S."/>
            <person name="Gangu V."/>
            <person name="Roy S.W."/>
            <person name="Irimia M."/>
            <person name="Korzh V."/>
            <person name="Kondrychyn I."/>
            <person name="Lim Z.W."/>
            <person name="Tay B.H."/>
            <person name="Tohari S."/>
            <person name="Kong K.W."/>
            <person name="Ho S."/>
            <person name="Lorente-Galdos B."/>
            <person name="Quilez J."/>
            <person name="Marques-Bonet T."/>
            <person name="Raney B.J."/>
            <person name="Ingham P.W."/>
            <person name="Tay A."/>
            <person name="Hillier L.W."/>
            <person name="Minx P."/>
            <person name="Boehm T."/>
            <person name="Wilson R.K."/>
            <person name="Brenner S."/>
            <person name="Warren W.C."/>
        </authorList>
    </citation>
    <scope>NUCLEOTIDE SEQUENCE [LARGE SCALE GENOMIC DNA]</scope>
</reference>
<dbReference type="PROSITE" id="PS52027">
    <property type="entry name" value="ZF_C2HC_C3H"/>
    <property type="match status" value="2"/>
</dbReference>
<evidence type="ECO:0000256" key="2">
    <source>
        <dbReference type="ARBA" id="ARBA00022723"/>
    </source>
</evidence>
<dbReference type="Ensembl" id="ENSCMIT00000013860.1">
    <property type="protein sequence ID" value="ENSCMIP00000013563.1"/>
    <property type="gene ID" value="ENSCMIG00000006790.1"/>
</dbReference>
<dbReference type="InterPro" id="IPR026104">
    <property type="entry name" value="ZNF_C2HC_dom_1C"/>
</dbReference>
<reference evidence="9" key="5">
    <citation type="submission" date="2025-09" db="UniProtKB">
        <authorList>
            <consortium name="Ensembl"/>
        </authorList>
    </citation>
    <scope>IDENTIFICATION</scope>
</reference>
<dbReference type="PANTHER" id="PTHR14649:SF1">
    <property type="entry name" value="ZINC FINGER C2HC DOMAIN-CONTAINING PROTEIN 1C"/>
    <property type="match status" value="1"/>
</dbReference>
<keyword evidence="4" id="KW-0862">Zinc</keyword>
<keyword evidence="2" id="KW-0479">Metal-binding</keyword>
<accession>A0A4W3H9L3</accession>
<evidence type="ECO:0000313" key="9">
    <source>
        <dbReference type="Ensembl" id="ENSCMIP00000013563.1"/>
    </source>
</evidence>
<reference evidence="9" key="4">
    <citation type="submission" date="2025-08" db="UniProtKB">
        <authorList>
            <consortium name="Ensembl"/>
        </authorList>
    </citation>
    <scope>IDENTIFICATION</scope>
</reference>
<proteinExistence type="inferred from homology"/>
<dbReference type="InParanoid" id="A0A4W3H9L3"/>
<name>A0A4W3H9L3_CALMI</name>
<dbReference type="Proteomes" id="UP000314986">
    <property type="component" value="Unassembled WGS sequence"/>
</dbReference>
<evidence type="ECO:0000256" key="3">
    <source>
        <dbReference type="ARBA" id="ARBA00022771"/>
    </source>
</evidence>
<keyword evidence="10" id="KW-1185">Reference proteome</keyword>
<reference evidence="10" key="2">
    <citation type="journal article" date="2007" name="PLoS Biol.">
        <title>Survey sequencing and comparative analysis of the elephant shark (Callorhinchus milii) genome.</title>
        <authorList>
            <person name="Venkatesh B."/>
            <person name="Kirkness E.F."/>
            <person name="Loh Y.H."/>
            <person name="Halpern A.L."/>
            <person name="Lee A.P."/>
            <person name="Johnson J."/>
            <person name="Dandona N."/>
            <person name="Viswanathan L.D."/>
            <person name="Tay A."/>
            <person name="Venter J.C."/>
            <person name="Strausberg R.L."/>
            <person name="Brenner S."/>
        </authorList>
    </citation>
    <scope>NUCLEOTIDE SEQUENCE [LARGE SCALE GENOMIC DNA]</scope>
</reference>
<evidence type="ECO:0000256" key="6">
    <source>
        <dbReference type="PROSITE-ProRule" id="PRU01371"/>
    </source>
</evidence>
<comment type="similarity">
    <text evidence="1">Belongs to the ZC2HC1 family.</text>
</comment>
<dbReference type="OMA" id="DYIECPH"/>
<evidence type="ECO:0000256" key="7">
    <source>
        <dbReference type="SAM" id="MobiDB-lite"/>
    </source>
</evidence>
<dbReference type="InterPro" id="IPR049899">
    <property type="entry name" value="Znf_C2HC_C3H"/>
</dbReference>
<feature type="region of interest" description="Disordered" evidence="7">
    <location>
        <begin position="55"/>
        <end position="78"/>
    </location>
</feature>
<sequence length="186" mass="21392">MLHSDHRHPESLVTTAGATPGCSYCGRRFVLDRVDTHVEICKKVYKHKRKVYDSAKKRAQGTDMENYQSNRKRKKNWKQKHDAFLRMLRAAQQIELQIFRGTKQSDLPPPLPAENPDYVPCPHCKRRFKAEAAERHIPTCKKLRNRPPPLTLSRSGSIYGEKKGRQCFGSTTFGSLTHFPFSIDVA</sequence>
<evidence type="ECO:0000256" key="5">
    <source>
        <dbReference type="ARBA" id="ARBA00023054"/>
    </source>
</evidence>
<feature type="domain" description="C2HC/C3H-type" evidence="8">
    <location>
        <begin position="117"/>
        <end position="146"/>
    </location>
</feature>
<reference evidence="10" key="1">
    <citation type="journal article" date="2006" name="Science">
        <title>Ancient noncoding elements conserved in the human genome.</title>
        <authorList>
            <person name="Venkatesh B."/>
            <person name="Kirkness E.F."/>
            <person name="Loh Y.H."/>
            <person name="Halpern A.L."/>
            <person name="Lee A.P."/>
            <person name="Johnson J."/>
            <person name="Dandona N."/>
            <person name="Viswanathan L.D."/>
            <person name="Tay A."/>
            <person name="Venter J.C."/>
            <person name="Strausberg R.L."/>
            <person name="Brenner S."/>
        </authorList>
    </citation>
    <scope>NUCLEOTIDE SEQUENCE [LARGE SCALE GENOMIC DNA]</scope>
</reference>
<dbReference type="Pfam" id="PF13913">
    <property type="entry name" value="zf-C2HC_2"/>
    <property type="match status" value="2"/>
</dbReference>
<keyword evidence="3 6" id="KW-0863">Zinc-finger</keyword>
<dbReference type="PANTHER" id="PTHR14649">
    <property type="entry name" value="ZINC FINGER C2HC DOMAIN-CONTAINING PROTEIN 1C"/>
    <property type="match status" value="1"/>
</dbReference>
<dbReference type="Gene3D" id="3.30.160.60">
    <property type="entry name" value="Classic Zinc Finger"/>
    <property type="match status" value="2"/>
</dbReference>
<keyword evidence="5" id="KW-0175">Coiled coil</keyword>
<feature type="domain" description="C2HC/C3H-type" evidence="8">
    <location>
        <begin position="18"/>
        <end position="47"/>
    </location>
</feature>
<evidence type="ECO:0000313" key="10">
    <source>
        <dbReference type="Proteomes" id="UP000314986"/>
    </source>
</evidence>
<organism evidence="9 10">
    <name type="scientific">Callorhinchus milii</name>
    <name type="common">Ghost shark</name>
    <dbReference type="NCBI Taxonomy" id="7868"/>
    <lineage>
        <taxon>Eukaryota</taxon>
        <taxon>Metazoa</taxon>
        <taxon>Chordata</taxon>
        <taxon>Craniata</taxon>
        <taxon>Vertebrata</taxon>
        <taxon>Chondrichthyes</taxon>
        <taxon>Holocephali</taxon>
        <taxon>Chimaeriformes</taxon>
        <taxon>Callorhinchidae</taxon>
        <taxon>Callorhinchus</taxon>
    </lineage>
</organism>
<dbReference type="AlphaFoldDB" id="A0A4W3H9L3"/>
<dbReference type="GO" id="GO:0008270">
    <property type="term" value="F:zinc ion binding"/>
    <property type="evidence" value="ECO:0007669"/>
    <property type="project" value="UniProtKB-KW"/>
</dbReference>
<evidence type="ECO:0000256" key="4">
    <source>
        <dbReference type="ARBA" id="ARBA00022833"/>
    </source>
</evidence>
<evidence type="ECO:0000259" key="8">
    <source>
        <dbReference type="PROSITE" id="PS52027"/>
    </source>
</evidence>